<evidence type="ECO:0000256" key="1">
    <source>
        <dbReference type="SAM" id="MobiDB-lite"/>
    </source>
</evidence>
<evidence type="ECO:0000313" key="3">
    <source>
        <dbReference type="Proteomes" id="UP000288805"/>
    </source>
</evidence>
<comment type="caution">
    <text evidence="2">The sequence shown here is derived from an EMBL/GenBank/DDBJ whole genome shotgun (WGS) entry which is preliminary data.</text>
</comment>
<gene>
    <name evidence="2" type="ORF">CK203_078390</name>
</gene>
<dbReference type="EMBL" id="QGNW01001463">
    <property type="protein sequence ID" value="RVW40188.1"/>
    <property type="molecule type" value="Genomic_DNA"/>
</dbReference>
<reference evidence="2 3" key="1">
    <citation type="journal article" date="2018" name="PLoS Genet.">
        <title>Population sequencing reveals clonal diversity and ancestral inbreeding in the grapevine cultivar Chardonnay.</title>
        <authorList>
            <person name="Roach M.J."/>
            <person name="Johnson D.L."/>
            <person name="Bohlmann J."/>
            <person name="van Vuuren H.J."/>
            <person name="Jones S.J."/>
            <person name="Pretorius I.S."/>
            <person name="Schmidt S.A."/>
            <person name="Borneman A.R."/>
        </authorList>
    </citation>
    <scope>NUCLEOTIDE SEQUENCE [LARGE SCALE GENOMIC DNA]</scope>
    <source>
        <strain evidence="3">cv. Chardonnay</strain>
        <tissue evidence="2">Leaf</tissue>
    </source>
</reference>
<protein>
    <submittedName>
        <fullName evidence="2">Uncharacterized protein</fullName>
    </submittedName>
</protein>
<dbReference type="Proteomes" id="UP000288805">
    <property type="component" value="Unassembled WGS sequence"/>
</dbReference>
<evidence type="ECO:0000313" key="2">
    <source>
        <dbReference type="EMBL" id="RVW40188.1"/>
    </source>
</evidence>
<accession>A0A438DY05</accession>
<organism evidence="2 3">
    <name type="scientific">Vitis vinifera</name>
    <name type="common">Grape</name>
    <dbReference type="NCBI Taxonomy" id="29760"/>
    <lineage>
        <taxon>Eukaryota</taxon>
        <taxon>Viridiplantae</taxon>
        <taxon>Streptophyta</taxon>
        <taxon>Embryophyta</taxon>
        <taxon>Tracheophyta</taxon>
        <taxon>Spermatophyta</taxon>
        <taxon>Magnoliopsida</taxon>
        <taxon>eudicotyledons</taxon>
        <taxon>Gunneridae</taxon>
        <taxon>Pentapetalae</taxon>
        <taxon>rosids</taxon>
        <taxon>Vitales</taxon>
        <taxon>Vitaceae</taxon>
        <taxon>Viteae</taxon>
        <taxon>Vitis</taxon>
    </lineage>
</organism>
<name>A0A438DY05_VITVI</name>
<sequence length="460" mass="51034">MERGKVLMEFELLTEAEQAFKLGSISVGGIFLRLEKWRPETGCLREGENNSEAWVWVVGLPVSLWEWDILRRIGEACGDFSRLTIKRRKWRSYSGRDSWLVIKATTTGKRGKAIAIGEEVGGEASTRASERVMEAMEGSRLEALLLTADGMRAKPSRRTKDSESTGLAPFGPVDPGIWKPTEWAKSSGPLQRAGLDNQSPSSLVMDRAQVVEGRFAVECGRSPMRGPDAAISPFWVKDGLWGLSEDETQPEGISRTECALLEEDARYDNGLSSSGMVVFDPPSSPSSLFGRTPLGEFFDPSGALLDTTQGDTHRPRNGSGSTEQVEGKCWDLIEISNDSMEENRKALCLARFMPQEERGWVEASWEESDLARFSQFLGFSTEGLEKDILEFLETKIQSMTKGLVRSLGSGRFLDWGAMDAQGATRGILICWDKRTLEVLEMEMGQFSISCRLRNVEDGKA</sequence>
<proteinExistence type="predicted"/>
<feature type="region of interest" description="Disordered" evidence="1">
    <location>
        <begin position="153"/>
        <end position="172"/>
    </location>
</feature>
<dbReference type="AlphaFoldDB" id="A0A438DY05"/>